<evidence type="ECO:0000313" key="1">
    <source>
        <dbReference type="EMBL" id="MFC3702018.1"/>
    </source>
</evidence>
<reference evidence="2" key="1">
    <citation type="journal article" date="2019" name="Int. J. Syst. Evol. Microbiol.">
        <title>The Global Catalogue of Microorganisms (GCM) 10K type strain sequencing project: providing services to taxonomists for standard genome sequencing and annotation.</title>
        <authorList>
            <consortium name="The Broad Institute Genomics Platform"/>
            <consortium name="The Broad Institute Genome Sequencing Center for Infectious Disease"/>
            <person name="Wu L."/>
            <person name="Ma J."/>
        </authorList>
    </citation>
    <scope>NUCLEOTIDE SEQUENCE [LARGE SCALE GENOMIC DNA]</scope>
    <source>
        <strain evidence="2">CECT 8288</strain>
    </source>
</reference>
<dbReference type="PROSITE" id="PS51482">
    <property type="entry name" value="DEGV"/>
    <property type="match status" value="1"/>
</dbReference>
<dbReference type="InterPro" id="IPR003797">
    <property type="entry name" value="DegV"/>
</dbReference>
<protein>
    <submittedName>
        <fullName evidence="1">DegV family protein</fullName>
    </submittedName>
</protein>
<dbReference type="EMBL" id="JBHRYN010000012">
    <property type="protein sequence ID" value="MFC3702018.1"/>
    <property type="molecule type" value="Genomic_DNA"/>
</dbReference>
<dbReference type="Pfam" id="PF02645">
    <property type="entry name" value="DegV"/>
    <property type="match status" value="1"/>
</dbReference>
<dbReference type="RefSeq" id="WP_377362966.1">
    <property type="nucleotide sequence ID" value="NZ_JBHRYN010000012.1"/>
</dbReference>
<accession>A0ABV7WU73</accession>
<comment type="caution">
    <text evidence="1">The sequence shown here is derived from an EMBL/GenBank/DDBJ whole genome shotgun (WGS) entry which is preliminary data.</text>
</comment>
<dbReference type="SUPFAM" id="SSF82549">
    <property type="entry name" value="DAK1/DegV-like"/>
    <property type="match status" value="1"/>
</dbReference>
<sequence>MKNVGFVVTASCDLPASMLENYKVTVLPVEVSDSSGVKLVNRSILELSHFYTEQQPFYCEKIGISRQNFIDVVCNKLIYEFDHLIIIAPDESFSDSLHIIRESLFEFHHEIKQRREKASIYTPFKVRVVESKQVLTGYGVSLYEALRLRHEKAQSADQVKQHLDEFKTNIKTFMLPGKKHPELVRAPFRLSWLELKKLKISGKHPVLYFHPEEVTIGRMVDIKDRHHDYFDFLFEQLSHTKLTNHIVNISYAGSLSQLRILQGFDNFHQEVKDRGGKLVHSMMSQTAAFNLGKGAVSVSFACEPKRTIY</sequence>
<proteinExistence type="predicted"/>
<organism evidence="1 2">
    <name type="scientific">Reinekea marina</name>
    <dbReference type="NCBI Taxonomy" id="1310421"/>
    <lineage>
        <taxon>Bacteria</taxon>
        <taxon>Pseudomonadati</taxon>
        <taxon>Pseudomonadota</taxon>
        <taxon>Gammaproteobacteria</taxon>
        <taxon>Oceanospirillales</taxon>
        <taxon>Saccharospirillaceae</taxon>
        <taxon>Reinekea</taxon>
    </lineage>
</organism>
<evidence type="ECO:0000313" key="2">
    <source>
        <dbReference type="Proteomes" id="UP001595710"/>
    </source>
</evidence>
<name>A0ABV7WU73_9GAMM</name>
<dbReference type="Proteomes" id="UP001595710">
    <property type="component" value="Unassembled WGS sequence"/>
</dbReference>
<keyword evidence="2" id="KW-1185">Reference proteome</keyword>
<dbReference type="Gene3D" id="3.40.50.10170">
    <property type="match status" value="1"/>
</dbReference>
<gene>
    <name evidence="1" type="ORF">ACFOND_10230</name>
</gene>